<accession>A0A151I219</accession>
<dbReference type="AlphaFoldDB" id="A0A151I219"/>
<name>A0A151I219_9HYME</name>
<keyword evidence="4" id="KW-1185">Reference proteome</keyword>
<keyword evidence="2" id="KW-0812">Transmembrane</keyword>
<evidence type="ECO:0000256" key="2">
    <source>
        <dbReference type="SAM" id="Phobius"/>
    </source>
</evidence>
<reference evidence="3 4" key="1">
    <citation type="submission" date="2015-09" db="EMBL/GenBank/DDBJ databases">
        <title>Atta colombica WGS genome.</title>
        <authorList>
            <person name="Nygaard S."/>
            <person name="Hu H."/>
            <person name="Boomsma J."/>
            <person name="Zhang G."/>
        </authorList>
    </citation>
    <scope>NUCLEOTIDE SEQUENCE [LARGE SCALE GENOMIC DNA]</scope>
    <source>
        <strain evidence="3">Treedump-2</strain>
        <tissue evidence="3">Whole body</tissue>
    </source>
</reference>
<dbReference type="GO" id="GO:0006120">
    <property type="term" value="P:mitochondrial electron transport, NADH to ubiquinone"/>
    <property type="evidence" value="ECO:0007669"/>
    <property type="project" value="InterPro"/>
</dbReference>
<evidence type="ECO:0000256" key="1">
    <source>
        <dbReference type="SAM" id="MobiDB-lite"/>
    </source>
</evidence>
<keyword evidence="2" id="KW-0472">Membrane</keyword>
<evidence type="ECO:0000313" key="3">
    <source>
        <dbReference type="EMBL" id="KYM80844.1"/>
    </source>
</evidence>
<gene>
    <name evidence="3" type="ORF">ALC53_08657</name>
</gene>
<feature type="transmembrane region" description="Helical" evidence="2">
    <location>
        <begin position="139"/>
        <end position="157"/>
    </location>
</feature>
<keyword evidence="2" id="KW-1133">Transmembrane helix</keyword>
<evidence type="ECO:0000313" key="4">
    <source>
        <dbReference type="Proteomes" id="UP000078540"/>
    </source>
</evidence>
<dbReference type="PANTHER" id="PTHR21106:SF2">
    <property type="entry name" value="NADH DEHYDROGENASE [UBIQUINONE] 1 BETA SUBCOMPLEX SUBUNIT 6"/>
    <property type="match status" value="1"/>
</dbReference>
<dbReference type="Pfam" id="PF09782">
    <property type="entry name" value="NDUF_B6"/>
    <property type="match status" value="1"/>
</dbReference>
<dbReference type="EMBL" id="KQ976551">
    <property type="protein sequence ID" value="KYM80844.1"/>
    <property type="molecule type" value="Genomic_DNA"/>
</dbReference>
<dbReference type="Proteomes" id="UP000078540">
    <property type="component" value="Unassembled WGS sequence"/>
</dbReference>
<dbReference type="InterPro" id="IPR019174">
    <property type="entry name" value="NADH_DH_b-subcmplx_su6"/>
</dbReference>
<feature type="region of interest" description="Disordered" evidence="1">
    <location>
        <begin position="33"/>
        <end position="53"/>
    </location>
</feature>
<protein>
    <submittedName>
        <fullName evidence="3">Uncharacterized protein</fullName>
    </submittedName>
</protein>
<dbReference type="PANTHER" id="PTHR21106">
    <property type="entry name" value="NADH DEHYDROGENASE [UBIQUINONE] 1 BETA SUBCOMPLEX SUBUNIT 6"/>
    <property type="match status" value="1"/>
</dbReference>
<dbReference type="STRING" id="520822.A0A151I219"/>
<sequence length="207" mass="24526">MMMMTIVYIEYGKGSFTEADLLCGLRRHPMMKPNAMMPKDRVPDVPDNSATMGDRPMSIVRRMEHERERMLGMTDEERAWRKKWLDAQKLAPEEPVYPKGYYEAMYNPIRRFYMTPMNKFENILAPVIGKFSANVTRHFISKMAMSIVAFYGIYYYMKYNRMNWTKNGGWKITMSRTKMYPDTKDLDALYRTKGNQFYVNGFDKSPI</sequence>
<proteinExistence type="predicted"/>
<dbReference type="GO" id="GO:0005739">
    <property type="term" value="C:mitochondrion"/>
    <property type="evidence" value="ECO:0007669"/>
    <property type="project" value="GOC"/>
</dbReference>
<organism evidence="3 4">
    <name type="scientific">Atta colombica</name>
    <dbReference type="NCBI Taxonomy" id="520822"/>
    <lineage>
        <taxon>Eukaryota</taxon>
        <taxon>Metazoa</taxon>
        <taxon>Ecdysozoa</taxon>
        <taxon>Arthropoda</taxon>
        <taxon>Hexapoda</taxon>
        <taxon>Insecta</taxon>
        <taxon>Pterygota</taxon>
        <taxon>Neoptera</taxon>
        <taxon>Endopterygota</taxon>
        <taxon>Hymenoptera</taxon>
        <taxon>Apocrita</taxon>
        <taxon>Aculeata</taxon>
        <taxon>Formicoidea</taxon>
        <taxon>Formicidae</taxon>
        <taxon>Myrmicinae</taxon>
        <taxon>Atta</taxon>
    </lineage>
</organism>